<dbReference type="InterPro" id="IPR050739">
    <property type="entry name" value="MFP"/>
</dbReference>
<keyword evidence="1" id="KW-0175">Coiled coil</keyword>
<dbReference type="Proteomes" id="UP001056837">
    <property type="component" value="Chromosome"/>
</dbReference>
<keyword evidence="2" id="KW-0472">Membrane</keyword>
<keyword evidence="2" id="KW-0812">Transmembrane</keyword>
<name>A0AAE9MMI7_9FLAO</name>
<protein>
    <submittedName>
        <fullName evidence="4">HlyD family efflux transporter periplasmic adaptor subunit</fullName>
    </submittedName>
</protein>
<feature type="transmembrane region" description="Helical" evidence="2">
    <location>
        <begin position="28"/>
        <end position="47"/>
    </location>
</feature>
<evidence type="ECO:0000259" key="3">
    <source>
        <dbReference type="Pfam" id="PF26002"/>
    </source>
</evidence>
<dbReference type="Gene3D" id="2.40.30.170">
    <property type="match status" value="1"/>
</dbReference>
<evidence type="ECO:0000313" key="4">
    <source>
        <dbReference type="EMBL" id="UTD15656.1"/>
    </source>
</evidence>
<evidence type="ECO:0000313" key="5">
    <source>
        <dbReference type="Proteomes" id="UP001056837"/>
    </source>
</evidence>
<dbReference type="InterPro" id="IPR058982">
    <property type="entry name" value="Beta-barrel_AprE"/>
</dbReference>
<reference evidence="4" key="1">
    <citation type="submission" date="2020-04" db="EMBL/GenBank/DDBJ databases">
        <title>Tenacibaculum mesophilum bac2.</title>
        <authorList>
            <person name="Li M."/>
        </authorList>
    </citation>
    <scope>NUCLEOTIDE SEQUENCE</scope>
    <source>
        <strain evidence="4">Bac2</strain>
    </source>
</reference>
<dbReference type="PANTHER" id="PTHR30386">
    <property type="entry name" value="MEMBRANE FUSION SUBUNIT OF EMRAB-TOLC MULTIDRUG EFFLUX PUMP"/>
    <property type="match status" value="1"/>
</dbReference>
<feature type="coiled-coil region" evidence="1">
    <location>
        <begin position="204"/>
        <end position="231"/>
    </location>
</feature>
<accession>A0AAE9MMI7</accession>
<dbReference type="RefSeq" id="WP_253679207.1">
    <property type="nucleotide sequence ID" value="NZ_CP050861.1"/>
</dbReference>
<proteinExistence type="predicted"/>
<sequence>MSKQIFPKEIIENSTEVHQFKHTNKSKIIYSVFLVALIITIASLPFIKITIYNTSQGLIRPDKERISLQNSTNGKVIFHQLKNNQEIHEGDTLLLVNNLAITQKIENIESQAHEIKTFIEDLELLSKNKKRGIQLQSLKYQQEYNFYQQKLNELRTRFKKLKDDYKRNQQLFKKGVIAKVELNNSQLEYDLALNAIYQYKKQQASSWQSQLVDYQNQLKELENNHTQLQESTNLSIIKAPVSGTLLNVKGIEKGSFIPSGTQLAEISPKSDLIVECFISPSDIGLLKKENKVNFQVSAFNYNQWGLATGNILEVGNDIQMVNDTPMFRVACSLNQRFLTLKNGFKGKLKKGMLVNARFELTQRSLFDLLYDKMDDWLNPATQIAENK</sequence>
<evidence type="ECO:0000256" key="2">
    <source>
        <dbReference type="SAM" id="Phobius"/>
    </source>
</evidence>
<gene>
    <name evidence="4" type="ORF">HER15_09320</name>
</gene>
<dbReference type="EMBL" id="CP050861">
    <property type="protein sequence ID" value="UTD15656.1"/>
    <property type="molecule type" value="Genomic_DNA"/>
</dbReference>
<feature type="coiled-coil region" evidence="1">
    <location>
        <begin position="137"/>
        <end position="171"/>
    </location>
</feature>
<evidence type="ECO:0000256" key="1">
    <source>
        <dbReference type="SAM" id="Coils"/>
    </source>
</evidence>
<feature type="domain" description="AprE-like beta-barrel" evidence="3">
    <location>
        <begin position="272"/>
        <end position="358"/>
    </location>
</feature>
<dbReference type="PANTHER" id="PTHR30386:SF28">
    <property type="entry name" value="EXPORTED PROTEIN"/>
    <property type="match status" value="1"/>
</dbReference>
<organism evidence="4 5">
    <name type="scientific">Tenacibaculum mesophilum</name>
    <dbReference type="NCBI Taxonomy" id="104268"/>
    <lineage>
        <taxon>Bacteria</taxon>
        <taxon>Pseudomonadati</taxon>
        <taxon>Bacteroidota</taxon>
        <taxon>Flavobacteriia</taxon>
        <taxon>Flavobacteriales</taxon>
        <taxon>Flavobacteriaceae</taxon>
        <taxon>Tenacibaculum</taxon>
    </lineage>
</organism>
<dbReference type="Pfam" id="PF26002">
    <property type="entry name" value="Beta-barrel_AprE"/>
    <property type="match status" value="1"/>
</dbReference>
<keyword evidence="2" id="KW-1133">Transmembrane helix</keyword>
<dbReference type="AlphaFoldDB" id="A0AAE9MMI7"/>